<evidence type="ECO:0000313" key="2">
    <source>
        <dbReference type="Proteomes" id="UP000239469"/>
    </source>
</evidence>
<dbReference type="InterPro" id="IPR008775">
    <property type="entry name" value="Phytyl_CoA_dOase-like"/>
</dbReference>
<proteinExistence type="predicted"/>
<dbReference type="Pfam" id="PF05721">
    <property type="entry name" value="PhyH"/>
    <property type="match status" value="1"/>
</dbReference>
<protein>
    <recommendedName>
        <fullName evidence="3">Phytanoyl-CoA dioxygenase</fullName>
    </recommendedName>
</protein>
<reference evidence="1 2" key="1">
    <citation type="submission" date="2017-01" db="EMBL/GenBank/DDBJ databases">
        <title>New insights into the genetic diversity of Chromobacterium isolated from tropical freshwater lake.</title>
        <authorList>
            <person name="Santos A.B."/>
            <person name="Nascimento A.M."/>
            <person name="Da Silva P.C."/>
        </authorList>
    </citation>
    <scope>NUCLEOTIDE SEQUENCE [LARGE SCALE GENOMIC DNA]</scope>
    <source>
        <strain evidence="1 2">56AF</strain>
    </source>
</reference>
<dbReference type="Proteomes" id="UP000239469">
    <property type="component" value="Unassembled WGS sequence"/>
</dbReference>
<dbReference type="EMBL" id="MTBD01000030">
    <property type="protein sequence ID" value="PRP69579.1"/>
    <property type="molecule type" value="Genomic_DNA"/>
</dbReference>
<dbReference type="RefSeq" id="WP_106077662.1">
    <property type="nucleotide sequence ID" value="NZ_MTBD01000030.1"/>
</dbReference>
<comment type="caution">
    <text evidence="1">The sequence shown here is derived from an EMBL/GenBank/DDBJ whole genome shotgun (WGS) entry which is preliminary data.</text>
</comment>
<dbReference type="AlphaFoldDB" id="A0A2S9X1I0"/>
<accession>A0A2S9X1I0</accession>
<dbReference type="InterPro" id="IPR051961">
    <property type="entry name" value="Fungal_Metabolite_Diox"/>
</dbReference>
<organism evidence="1 2">
    <name type="scientific">Chromobacterium amazonense</name>
    <dbReference type="NCBI Taxonomy" id="1382803"/>
    <lineage>
        <taxon>Bacteria</taxon>
        <taxon>Pseudomonadati</taxon>
        <taxon>Pseudomonadota</taxon>
        <taxon>Betaproteobacteria</taxon>
        <taxon>Neisseriales</taxon>
        <taxon>Chromobacteriaceae</taxon>
        <taxon>Chromobacterium</taxon>
    </lineage>
</organism>
<gene>
    <name evidence="1" type="ORF">BUE93_17580</name>
</gene>
<dbReference type="Gene3D" id="2.60.120.620">
    <property type="entry name" value="q2cbj1_9rhob like domain"/>
    <property type="match status" value="1"/>
</dbReference>
<dbReference type="SUPFAM" id="SSF51197">
    <property type="entry name" value="Clavaminate synthase-like"/>
    <property type="match status" value="1"/>
</dbReference>
<name>A0A2S9X1I0_9NEIS</name>
<dbReference type="OrthoDB" id="9796766at2"/>
<dbReference type="PANTHER" id="PTHR37563:SF2">
    <property type="entry name" value="PHYTANOYL-COA DIOXYGENASE FAMILY PROTEIN (AFU_ORTHOLOGUE AFUA_2G03330)"/>
    <property type="match status" value="1"/>
</dbReference>
<evidence type="ECO:0000313" key="1">
    <source>
        <dbReference type="EMBL" id="PRP69579.1"/>
    </source>
</evidence>
<dbReference type="PANTHER" id="PTHR37563">
    <property type="entry name" value="PHYTANOYL-COA DIOXYGENASE FAMILY PROTEIN (AFU_ORTHOLOGUE AFUA_2G03330)"/>
    <property type="match status" value="1"/>
</dbReference>
<dbReference type="GO" id="GO:0016706">
    <property type="term" value="F:2-oxoglutarate-dependent dioxygenase activity"/>
    <property type="evidence" value="ECO:0007669"/>
    <property type="project" value="UniProtKB-ARBA"/>
</dbReference>
<sequence>MRFTDEQYQAFLKDGYIVVENVLSKELVEGIKQRVSQLALRESECGEGHFYSQTGKMQRVWNLLGKGDVFHGVITQNLILDAMEKIFARETTHKKYYLSSFQANILFPGAEAQKWHLDTPIPEPHTSWIVKANTIWPLIDFTEENGATEVLPGSHTFSRRPKESDLPMLREKSIKVMAKAGSVVITHGHLWHRSGSNLSQDTRTVLLGSFAASFAREIALEDNFFRSNSSEMVASWPEKTREVIGWDHGLKVGASFEH</sequence>
<evidence type="ECO:0008006" key="3">
    <source>
        <dbReference type="Google" id="ProtNLM"/>
    </source>
</evidence>